<name>A0A246G9K7_9FLAO</name>
<keyword evidence="1" id="KW-1133">Transmembrane helix</keyword>
<evidence type="ECO:0000313" key="2">
    <source>
        <dbReference type="EMBL" id="OWP76318.1"/>
    </source>
</evidence>
<protein>
    <submittedName>
        <fullName evidence="2">Uncharacterized protein</fullName>
    </submittedName>
</protein>
<sequence>MERNLKKNVLILMITGIFVIATSQILNRFIELTDFTKGALIGIGIGFLLLSVTFGNLKSAK</sequence>
<feature type="transmembrane region" description="Helical" evidence="1">
    <location>
        <begin position="9"/>
        <end position="26"/>
    </location>
</feature>
<reference evidence="2 3" key="1">
    <citation type="journal article" date="2017" name="Infect. Genet. Evol.">
        <title>Comparative genome analysis of fish pathogen Flavobacterium columnare reveals extensive sequence diversity within the species.</title>
        <authorList>
            <person name="Kayansamruaj P."/>
            <person name="Dong H.T."/>
            <person name="Hirono I."/>
            <person name="Kondo H."/>
            <person name="Senapin S."/>
            <person name="Rodkhum C."/>
        </authorList>
    </citation>
    <scope>NUCLEOTIDE SEQUENCE [LARGE SCALE GENOMIC DNA]</scope>
    <source>
        <strain evidence="2 3">1214</strain>
    </source>
</reference>
<organism evidence="2 3">
    <name type="scientific">Flavobacterium columnare</name>
    <dbReference type="NCBI Taxonomy" id="996"/>
    <lineage>
        <taxon>Bacteria</taxon>
        <taxon>Pseudomonadati</taxon>
        <taxon>Bacteroidota</taxon>
        <taxon>Flavobacteriia</taxon>
        <taxon>Flavobacteriales</taxon>
        <taxon>Flavobacteriaceae</taxon>
        <taxon>Flavobacterium</taxon>
    </lineage>
</organism>
<dbReference type="AlphaFoldDB" id="A0A246G9K7"/>
<keyword evidence="1" id="KW-0812">Transmembrane</keyword>
<evidence type="ECO:0000256" key="1">
    <source>
        <dbReference type="SAM" id="Phobius"/>
    </source>
</evidence>
<accession>A0A246G9K7</accession>
<dbReference type="OrthoDB" id="1454590at2"/>
<dbReference type="Proteomes" id="UP000198034">
    <property type="component" value="Unassembled WGS sequence"/>
</dbReference>
<feature type="transmembrane region" description="Helical" evidence="1">
    <location>
        <begin position="38"/>
        <end position="57"/>
    </location>
</feature>
<comment type="caution">
    <text evidence="2">The sequence shown here is derived from an EMBL/GenBank/DDBJ whole genome shotgun (WGS) entry which is preliminary data.</text>
</comment>
<gene>
    <name evidence="2" type="ORF">BWK62_10035</name>
</gene>
<keyword evidence="1" id="KW-0472">Membrane</keyword>
<proteinExistence type="predicted"/>
<evidence type="ECO:0000313" key="3">
    <source>
        <dbReference type="Proteomes" id="UP000198034"/>
    </source>
</evidence>
<dbReference type="EMBL" id="MTCY01000028">
    <property type="protein sequence ID" value="OWP76318.1"/>
    <property type="molecule type" value="Genomic_DNA"/>
</dbReference>